<feature type="transmembrane region" description="Helical" evidence="1">
    <location>
        <begin position="395"/>
        <end position="420"/>
    </location>
</feature>
<dbReference type="SMART" id="SM00128">
    <property type="entry name" value="IPPc"/>
    <property type="match status" value="1"/>
</dbReference>
<dbReference type="AlphaFoldDB" id="A0A369JHW9"/>
<protein>
    <submittedName>
        <fullName evidence="3">Inositol polyphosphate 5-phosphatase OCRL-1</fullName>
    </submittedName>
</protein>
<evidence type="ECO:0000313" key="4">
    <source>
        <dbReference type="Proteomes" id="UP000076154"/>
    </source>
</evidence>
<dbReference type="InterPro" id="IPR000300">
    <property type="entry name" value="IPPc"/>
</dbReference>
<dbReference type="Proteomes" id="UP000076154">
    <property type="component" value="Unassembled WGS sequence"/>
</dbReference>
<dbReference type="InParanoid" id="A0A369JHW9"/>
<dbReference type="OrthoDB" id="62798at2759"/>
<evidence type="ECO:0000313" key="3">
    <source>
        <dbReference type="EMBL" id="RDB21468.1"/>
    </source>
</evidence>
<organism evidence="3 4">
    <name type="scientific">Hypsizygus marmoreus</name>
    <name type="common">White beech mushroom</name>
    <name type="synonym">Agaricus marmoreus</name>
    <dbReference type="NCBI Taxonomy" id="39966"/>
    <lineage>
        <taxon>Eukaryota</taxon>
        <taxon>Fungi</taxon>
        <taxon>Dikarya</taxon>
        <taxon>Basidiomycota</taxon>
        <taxon>Agaricomycotina</taxon>
        <taxon>Agaricomycetes</taxon>
        <taxon>Agaricomycetidae</taxon>
        <taxon>Agaricales</taxon>
        <taxon>Tricholomatineae</taxon>
        <taxon>Lyophyllaceae</taxon>
        <taxon>Hypsizygus</taxon>
    </lineage>
</organism>
<keyword evidence="4" id="KW-1185">Reference proteome</keyword>
<evidence type="ECO:0000256" key="1">
    <source>
        <dbReference type="SAM" id="Phobius"/>
    </source>
</evidence>
<gene>
    <name evidence="3" type="primary">OCRL</name>
    <name evidence="3" type="ORF">Hypma_011749</name>
</gene>
<name>A0A369JHW9_HYPMA</name>
<keyword evidence="1" id="KW-0812">Transmembrane</keyword>
<dbReference type="InterPro" id="IPR036691">
    <property type="entry name" value="Endo/exonu/phosph_ase_sf"/>
</dbReference>
<accession>A0A369JHW9</accession>
<reference evidence="3" key="1">
    <citation type="submission" date="2018-04" db="EMBL/GenBank/DDBJ databases">
        <title>Whole genome sequencing of Hypsizygus marmoreus.</title>
        <authorList>
            <person name="Choi I.-G."/>
            <person name="Min B."/>
            <person name="Kim J.-G."/>
            <person name="Kim S."/>
            <person name="Oh Y.-L."/>
            <person name="Kong W.-S."/>
            <person name="Park H."/>
            <person name="Jeong J."/>
            <person name="Song E.-S."/>
        </authorList>
    </citation>
    <scope>NUCLEOTIDE SEQUENCE [LARGE SCALE GENOMIC DNA]</scope>
    <source>
        <strain evidence="3">51987-8</strain>
    </source>
</reference>
<feature type="domain" description="Inositol polyphosphate-related phosphatase" evidence="2">
    <location>
        <begin position="11"/>
        <end position="355"/>
    </location>
</feature>
<dbReference type="Pfam" id="PF22669">
    <property type="entry name" value="Exo_endo_phos2"/>
    <property type="match status" value="1"/>
</dbReference>
<dbReference type="Gene3D" id="3.60.10.10">
    <property type="entry name" value="Endonuclease/exonuclease/phosphatase"/>
    <property type="match status" value="1"/>
</dbReference>
<sequence length="439" mass="48803">MANLSLDDHSDRLLIQIASYNTNLQGVLALPQDLVDWLAPTLQVSSFLSRERRAPDIVAVGFQELLPLHLGLTGYSKSVIDNRNALILSQIEAHAPNKERYSLIARIVNVGVALLVYGLDDGIARRVCDVQTQWTGTGPAYMGNKGAVGVRFRVPGADGGVGETFTFVNAHLTAYEDRLASRLADYKHIVGSLLFPPISPDSLEPSTLYATSHLFFFGDLNFRMDIPSSHSLSAFYKRLDAARVLDDEKTRAELKEFDQLVVEQRKGNVCTALREGEFWKFKCSYKYLLGEVDRYNTTRIPSWTDRVLYTTHTDSPDNLDKSDITNILYTSIPGYTTSDHKPVVCVLLLPRPAPTPATTLPTIRLPSTYTPVPDPLATLKRYVGRTLDRIIGICWWFLVLLGAGSSAVGVFNFVLGIGALTWWRWWKSKNVGVGHATSI</sequence>
<dbReference type="GO" id="GO:0004439">
    <property type="term" value="F:phosphatidylinositol-4,5-bisphosphate 5-phosphatase activity"/>
    <property type="evidence" value="ECO:0007669"/>
    <property type="project" value="TreeGrafter"/>
</dbReference>
<dbReference type="GO" id="GO:0046856">
    <property type="term" value="P:phosphatidylinositol dephosphorylation"/>
    <property type="evidence" value="ECO:0007669"/>
    <property type="project" value="InterPro"/>
</dbReference>
<dbReference type="PANTHER" id="PTHR11200:SF286">
    <property type="entry name" value="5-PHOSPHATASE, PUTATIVE (AFU_ORTHOLOGUE AFUA_5G07600)-RELATED"/>
    <property type="match status" value="1"/>
</dbReference>
<proteinExistence type="predicted"/>
<dbReference type="InterPro" id="IPR046985">
    <property type="entry name" value="IP5"/>
</dbReference>
<dbReference type="PANTHER" id="PTHR11200">
    <property type="entry name" value="INOSITOL 5-PHOSPHATASE"/>
    <property type="match status" value="1"/>
</dbReference>
<dbReference type="EMBL" id="LUEZ02000055">
    <property type="protein sequence ID" value="RDB21468.1"/>
    <property type="molecule type" value="Genomic_DNA"/>
</dbReference>
<evidence type="ECO:0000259" key="2">
    <source>
        <dbReference type="SMART" id="SM00128"/>
    </source>
</evidence>
<dbReference type="SUPFAM" id="SSF56219">
    <property type="entry name" value="DNase I-like"/>
    <property type="match status" value="1"/>
</dbReference>
<dbReference type="STRING" id="39966.A0A369JHW9"/>
<keyword evidence="1" id="KW-0472">Membrane</keyword>
<comment type="caution">
    <text evidence="3">The sequence shown here is derived from an EMBL/GenBank/DDBJ whole genome shotgun (WGS) entry which is preliminary data.</text>
</comment>
<keyword evidence="1" id="KW-1133">Transmembrane helix</keyword>